<keyword evidence="5" id="KW-1185">Reference proteome</keyword>
<comment type="pathway">
    <text evidence="3">Amino-acid biosynthesis; L-serine biosynthesis; L-serine from 3-phospho-D-glycerate: step 3/3.</text>
</comment>
<comment type="catalytic activity">
    <reaction evidence="3">
        <text>O-phospho-L-serine + H2O = L-serine + phosphate</text>
        <dbReference type="Rhea" id="RHEA:21208"/>
        <dbReference type="ChEBI" id="CHEBI:15377"/>
        <dbReference type="ChEBI" id="CHEBI:33384"/>
        <dbReference type="ChEBI" id="CHEBI:43474"/>
        <dbReference type="ChEBI" id="CHEBI:57524"/>
        <dbReference type="EC" id="3.1.3.3"/>
    </reaction>
</comment>
<sequence length="260" mass="29240">MKLKAIFFDLDDTLLWDKKSVETAFQKTCAYATTKVNVDAASLELAVREEASALYDTYETRPFTQMIGINPFEGLWGTFDDPSEDFQKMKAIIPEYQTQAWTRGLKKLGIEDEALGMELAAYFPNMRKESPFIYEETFEVLDQLKGKYTLLLMTNGSPSLQNTKLEISPEIAPYFDHILISGAFGKGKPDPSIFEHALDLVGITADEALMVGDNLMTDILGSSKVGMHSVWINREKKQASAEVIPTYTIENLRELLAIIE</sequence>
<proteinExistence type="inferred from homology"/>
<dbReference type="OrthoDB" id="9809962at2"/>
<dbReference type="InterPro" id="IPR044266">
    <property type="entry name" value="PSP_YsaA"/>
</dbReference>
<dbReference type="SUPFAM" id="SSF56784">
    <property type="entry name" value="HAD-like"/>
    <property type="match status" value="1"/>
</dbReference>
<evidence type="ECO:0000313" key="4">
    <source>
        <dbReference type="EMBL" id="TQR15393.1"/>
    </source>
</evidence>
<evidence type="ECO:0000256" key="1">
    <source>
        <dbReference type="ARBA" id="ARBA00022801"/>
    </source>
</evidence>
<dbReference type="RefSeq" id="WP_142607238.1">
    <property type="nucleotide sequence ID" value="NZ_VDGG01000016.1"/>
</dbReference>
<evidence type="ECO:0000256" key="2">
    <source>
        <dbReference type="ARBA" id="ARBA00022842"/>
    </source>
</evidence>
<dbReference type="SFLD" id="SFLDG01135">
    <property type="entry name" value="C1.5.6:_HAD__Beta-PGM__Phospha"/>
    <property type="match status" value="1"/>
</dbReference>
<dbReference type="GO" id="GO:0006564">
    <property type="term" value="P:L-serine biosynthetic process"/>
    <property type="evidence" value="ECO:0007669"/>
    <property type="project" value="UniProtKB-UniRule"/>
</dbReference>
<dbReference type="GO" id="GO:0036424">
    <property type="term" value="F:L-phosphoserine phosphatase activity"/>
    <property type="evidence" value="ECO:0007669"/>
    <property type="project" value="UniProtKB-UniRule"/>
</dbReference>
<dbReference type="Gene3D" id="1.20.120.710">
    <property type="entry name" value="Haloacid dehalogenase hydrolase-like domain"/>
    <property type="match status" value="1"/>
</dbReference>
<dbReference type="Proteomes" id="UP000318937">
    <property type="component" value="Unassembled WGS sequence"/>
</dbReference>
<dbReference type="PANTHER" id="PTHR46470">
    <property type="entry name" value="N-ACYLNEURAMINATE-9-PHOSPHATASE"/>
    <property type="match status" value="1"/>
</dbReference>
<dbReference type="Pfam" id="PF00702">
    <property type="entry name" value="Hydrolase"/>
    <property type="match status" value="1"/>
</dbReference>
<dbReference type="Gene3D" id="3.40.50.1000">
    <property type="entry name" value="HAD superfamily/HAD-like"/>
    <property type="match status" value="1"/>
</dbReference>
<keyword evidence="2 3" id="KW-0460">Magnesium</keyword>
<comment type="cofactor">
    <cofactor evidence="3">
        <name>Mg(2+)</name>
        <dbReference type="ChEBI" id="CHEBI:18420"/>
    </cofactor>
    <cofactor evidence="3">
        <name>Co(2+)</name>
        <dbReference type="ChEBI" id="CHEBI:48828"/>
    </cofactor>
</comment>
<keyword evidence="3" id="KW-0718">Serine biosynthesis</keyword>
<comment type="similarity">
    <text evidence="3">Belongs to the HAD-like hydrolase superfamily.</text>
</comment>
<keyword evidence="3" id="KW-0028">Amino-acid biosynthesis</keyword>
<dbReference type="InterPro" id="IPR023214">
    <property type="entry name" value="HAD_sf"/>
</dbReference>
<accession>A0A544TD65</accession>
<comment type="catalytic activity">
    <reaction evidence="3">
        <text>O-phospho-D-serine + H2O = D-serine + phosphate</text>
        <dbReference type="Rhea" id="RHEA:24873"/>
        <dbReference type="ChEBI" id="CHEBI:15377"/>
        <dbReference type="ChEBI" id="CHEBI:35247"/>
        <dbReference type="ChEBI" id="CHEBI:43474"/>
        <dbReference type="ChEBI" id="CHEBI:58680"/>
        <dbReference type="EC" id="3.1.3.3"/>
    </reaction>
</comment>
<organism evidence="4 5">
    <name type="scientific">Psychrobacillus soli</name>
    <dbReference type="NCBI Taxonomy" id="1543965"/>
    <lineage>
        <taxon>Bacteria</taxon>
        <taxon>Bacillati</taxon>
        <taxon>Bacillota</taxon>
        <taxon>Bacilli</taxon>
        <taxon>Bacillales</taxon>
        <taxon>Bacillaceae</taxon>
        <taxon>Psychrobacillus</taxon>
    </lineage>
</organism>
<name>A0A544TD65_9BACI</name>
<comment type="caution">
    <text evidence="4">The sequence shown here is derived from an EMBL/GenBank/DDBJ whole genome shotgun (WGS) entry which is preliminary data.</text>
</comment>
<comment type="function">
    <text evidence="3">Catalyzes the last step of the phosphorylated serine biosynthetic pathway, i.e. dephosphorylation of O-phospho-L-serine to form L-serine.</text>
</comment>
<dbReference type="NCBIfam" id="TIGR01549">
    <property type="entry name" value="HAD-SF-IA-v1"/>
    <property type="match status" value="1"/>
</dbReference>
<evidence type="ECO:0000313" key="5">
    <source>
        <dbReference type="Proteomes" id="UP000318937"/>
    </source>
</evidence>
<dbReference type="PANTHER" id="PTHR46470:SF3">
    <property type="entry name" value="N-ACYLNEURAMINATE-9-PHOSPHATASE"/>
    <property type="match status" value="1"/>
</dbReference>
<keyword evidence="3" id="KW-0170">Cobalt</keyword>
<dbReference type="SFLD" id="SFLDS00003">
    <property type="entry name" value="Haloacid_Dehalogenase"/>
    <property type="match status" value="1"/>
</dbReference>
<dbReference type="SFLD" id="SFLDG01129">
    <property type="entry name" value="C1.5:_HAD__Beta-PGM__Phosphata"/>
    <property type="match status" value="1"/>
</dbReference>
<dbReference type="InterPro" id="IPR006439">
    <property type="entry name" value="HAD-SF_hydro_IA"/>
</dbReference>
<dbReference type="NCBIfam" id="TIGR01509">
    <property type="entry name" value="HAD-SF-IA-v3"/>
    <property type="match status" value="1"/>
</dbReference>
<keyword evidence="1 3" id="KW-0378">Hydrolase</keyword>
<dbReference type="InterPro" id="IPR051400">
    <property type="entry name" value="HAD-like_hydrolase"/>
</dbReference>
<evidence type="ECO:0000256" key="3">
    <source>
        <dbReference type="HAMAP-Rule" id="MF_02240"/>
    </source>
</evidence>
<dbReference type="EC" id="3.1.3.3" evidence="3"/>
<protein>
    <recommendedName>
        <fullName evidence="3">Phosphoserine phosphatase</fullName>
        <shortName evidence="3">PSP</shortName>
        <ecNumber evidence="3">3.1.3.3</ecNumber>
    </recommendedName>
</protein>
<dbReference type="HAMAP" id="MF_02240">
    <property type="entry name" value="PSP"/>
    <property type="match status" value="1"/>
</dbReference>
<dbReference type="CDD" id="cd04305">
    <property type="entry name" value="HAD_Neu5Ac-Pase_like"/>
    <property type="match status" value="1"/>
</dbReference>
<reference evidence="4 5" key="1">
    <citation type="submission" date="2019-05" db="EMBL/GenBank/DDBJ databases">
        <title>Psychrobacillus vulpis sp. nov., a new species isolated from feces of a red fox that inhabits in The Tablas de Daimiel Natural Park, Albacete, Spain.</title>
        <authorList>
            <person name="Rodriguez M."/>
            <person name="Reina J.C."/>
            <person name="Bejar V."/>
            <person name="Llamas I."/>
        </authorList>
    </citation>
    <scope>NUCLEOTIDE SEQUENCE [LARGE SCALE GENOMIC DNA]</scope>
    <source>
        <strain evidence="4 5">NHI-2</strain>
    </source>
</reference>
<dbReference type="InterPro" id="IPR036412">
    <property type="entry name" value="HAD-like_sf"/>
</dbReference>
<gene>
    <name evidence="4" type="ORF">FG383_09340</name>
</gene>
<dbReference type="AlphaFoldDB" id="A0A544TD65"/>
<dbReference type="EMBL" id="VDGG01000016">
    <property type="protein sequence ID" value="TQR15393.1"/>
    <property type="molecule type" value="Genomic_DNA"/>
</dbReference>